<dbReference type="RefSeq" id="WP_188438650.1">
    <property type="nucleotide sequence ID" value="NZ_BMGK01000001.1"/>
</dbReference>
<dbReference type="InterPro" id="IPR046863">
    <property type="entry name" value="MbnP-like_dom"/>
</dbReference>
<dbReference type="EMBL" id="BMGK01000001">
    <property type="protein sequence ID" value="GGD81583.1"/>
    <property type="molecule type" value="Genomic_DNA"/>
</dbReference>
<evidence type="ECO:0000256" key="1">
    <source>
        <dbReference type="SAM" id="SignalP"/>
    </source>
</evidence>
<gene>
    <name evidence="3" type="ORF">GCM10011312_02430</name>
</gene>
<keyword evidence="4" id="KW-1185">Reference proteome</keyword>
<feature type="signal peptide" evidence="1">
    <location>
        <begin position="1"/>
        <end position="19"/>
    </location>
</feature>
<dbReference type="Pfam" id="PF20243">
    <property type="entry name" value="MbnP"/>
    <property type="match status" value="1"/>
</dbReference>
<proteinExistence type="predicted"/>
<keyword evidence="1" id="KW-0732">Signal</keyword>
<evidence type="ECO:0000313" key="4">
    <source>
        <dbReference type="Proteomes" id="UP000652231"/>
    </source>
</evidence>
<dbReference type="PROSITE" id="PS51257">
    <property type="entry name" value="PROKAR_LIPOPROTEIN"/>
    <property type="match status" value="1"/>
</dbReference>
<sequence length="252" mass="28873">MKKTLILLAVITLFSACSSDDDKVNNLDLSFKFNHNWDNQNLTFDDFGSTTYTNANGDQLSLDRLRYIVSNITFYQENGQTTQLSGYQLFDLSDEETLNFTFNANIPEGEYTVISFTLGLDEQYNISGAYADLNSVSWNWPENLGGGYHFLQMDGTYETTEGAQPFNYHMGTARVGENTYEANYRTVYLSSDFTLNQNTTFEFNMNVAEWFKNPHTWDLNEFNTELMMNYTAQKMMYDNSGTVFSLGDITTP</sequence>
<evidence type="ECO:0000259" key="2">
    <source>
        <dbReference type="Pfam" id="PF20243"/>
    </source>
</evidence>
<dbReference type="AlphaFoldDB" id="A0A8J2Y6F6"/>
<feature type="chain" id="PRO_5035231641" description="Copper-binding protein MbnP-like domain-containing protein" evidence="1">
    <location>
        <begin position="20"/>
        <end position="252"/>
    </location>
</feature>
<feature type="domain" description="Copper-binding protein MbnP-like" evidence="2">
    <location>
        <begin position="28"/>
        <end position="227"/>
    </location>
</feature>
<comment type="caution">
    <text evidence="3">The sequence shown here is derived from an EMBL/GenBank/DDBJ whole genome shotgun (WGS) entry which is preliminary data.</text>
</comment>
<protein>
    <recommendedName>
        <fullName evidence="2">Copper-binding protein MbnP-like domain-containing protein</fullName>
    </recommendedName>
</protein>
<reference evidence="3" key="2">
    <citation type="submission" date="2020-09" db="EMBL/GenBank/DDBJ databases">
        <authorList>
            <person name="Sun Q."/>
            <person name="Zhou Y."/>
        </authorList>
    </citation>
    <scope>NUCLEOTIDE SEQUENCE</scope>
    <source>
        <strain evidence="3">CGMCC 1.12924</strain>
    </source>
</reference>
<name>A0A8J2Y6F6_9FLAO</name>
<evidence type="ECO:0000313" key="3">
    <source>
        <dbReference type="EMBL" id="GGD81583.1"/>
    </source>
</evidence>
<organism evidence="3 4">
    <name type="scientific">Planktosalinus lacus</name>
    <dbReference type="NCBI Taxonomy" id="1526573"/>
    <lineage>
        <taxon>Bacteria</taxon>
        <taxon>Pseudomonadati</taxon>
        <taxon>Bacteroidota</taxon>
        <taxon>Flavobacteriia</taxon>
        <taxon>Flavobacteriales</taxon>
        <taxon>Flavobacteriaceae</taxon>
        <taxon>Planktosalinus</taxon>
    </lineage>
</organism>
<accession>A0A8J2Y6F6</accession>
<reference evidence="3" key="1">
    <citation type="journal article" date="2014" name="Int. J. Syst. Evol. Microbiol.">
        <title>Complete genome sequence of Corynebacterium casei LMG S-19264T (=DSM 44701T), isolated from a smear-ripened cheese.</title>
        <authorList>
            <consortium name="US DOE Joint Genome Institute (JGI-PGF)"/>
            <person name="Walter F."/>
            <person name="Albersmeier A."/>
            <person name="Kalinowski J."/>
            <person name="Ruckert C."/>
        </authorList>
    </citation>
    <scope>NUCLEOTIDE SEQUENCE</scope>
    <source>
        <strain evidence="3">CGMCC 1.12924</strain>
    </source>
</reference>
<dbReference type="Proteomes" id="UP000652231">
    <property type="component" value="Unassembled WGS sequence"/>
</dbReference>